<dbReference type="Pfam" id="PF06985">
    <property type="entry name" value="HET"/>
    <property type="match status" value="1"/>
</dbReference>
<dbReference type="RefSeq" id="XP_018694175.1">
    <property type="nucleotide sequence ID" value="XM_018837322.1"/>
</dbReference>
<gene>
    <name evidence="2" type="ORF">AYL99_05810</name>
</gene>
<evidence type="ECO:0000313" key="2">
    <source>
        <dbReference type="EMBL" id="OAP60808.1"/>
    </source>
</evidence>
<evidence type="ECO:0000313" key="3">
    <source>
        <dbReference type="Proteomes" id="UP000078343"/>
    </source>
</evidence>
<dbReference type="GeneID" id="30009978"/>
<evidence type="ECO:0000259" key="1">
    <source>
        <dbReference type="Pfam" id="PF06985"/>
    </source>
</evidence>
<accession>A0A178ZLX5</accession>
<keyword evidence="3" id="KW-1185">Reference proteome</keyword>
<dbReference type="PANTHER" id="PTHR24148:SF64">
    <property type="entry name" value="HETEROKARYON INCOMPATIBILITY DOMAIN-CONTAINING PROTEIN"/>
    <property type="match status" value="1"/>
</dbReference>
<protein>
    <recommendedName>
        <fullName evidence="1">Heterokaryon incompatibility domain-containing protein</fullName>
    </recommendedName>
</protein>
<dbReference type="OrthoDB" id="3557394at2759"/>
<name>A0A178ZLX5_9EURO</name>
<feature type="domain" description="Heterokaryon incompatibility" evidence="1">
    <location>
        <begin position="44"/>
        <end position="197"/>
    </location>
</feature>
<dbReference type="AlphaFoldDB" id="A0A178ZLX5"/>
<dbReference type="InterPro" id="IPR052895">
    <property type="entry name" value="HetReg/Transcr_Mod"/>
</dbReference>
<dbReference type="InterPro" id="IPR010730">
    <property type="entry name" value="HET"/>
</dbReference>
<dbReference type="PANTHER" id="PTHR24148">
    <property type="entry name" value="ANKYRIN REPEAT DOMAIN-CONTAINING PROTEIN 39 HOMOLOG-RELATED"/>
    <property type="match status" value="1"/>
</dbReference>
<dbReference type="EMBL" id="LVYI01000004">
    <property type="protein sequence ID" value="OAP60808.1"/>
    <property type="molecule type" value="Genomic_DNA"/>
</dbReference>
<comment type="caution">
    <text evidence="2">The sequence shown here is derived from an EMBL/GenBank/DDBJ whole genome shotgun (WGS) entry which is preliminary data.</text>
</comment>
<dbReference type="Pfam" id="PF26639">
    <property type="entry name" value="Het-6_barrel"/>
    <property type="match status" value="1"/>
</dbReference>
<dbReference type="STRING" id="1367422.A0A178ZLX5"/>
<proteinExistence type="predicted"/>
<organism evidence="2 3">
    <name type="scientific">Fonsecaea erecta</name>
    <dbReference type="NCBI Taxonomy" id="1367422"/>
    <lineage>
        <taxon>Eukaryota</taxon>
        <taxon>Fungi</taxon>
        <taxon>Dikarya</taxon>
        <taxon>Ascomycota</taxon>
        <taxon>Pezizomycotina</taxon>
        <taxon>Eurotiomycetes</taxon>
        <taxon>Chaetothyriomycetidae</taxon>
        <taxon>Chaetothyriales</taxon>
        <taxon>Herpotrichiellaceae</taxon>
        <taxon>Fonsecaea</taxon>
    </lineage>
</organism>
<sequence>MPPYSYRPLASAREIRVFTLLDEPFDAPIRGHLKHVSLDANPIYDALSYCWGDDQRTRQIRCNGVDIEVPDSLYVAFRELRRQGKPSNLVIWADALCINQGDEEEKTEQVKMMDQIYQKAQLVHAWLGERSSDSDLAMQFVVDLANKLQSMYPANVSRLNFDDPSRLGLPSKHDAKWYALSRLLRRPWFSRAWIAQELALAPRVMVSCGAYGVEWKVFESLYHMCQEFGLPLHREVPELSGVDTVTNFAVMFNLRQSVQKGSKLAMVSLLRATKNFGATLPRDKVFALLGLARDGWKFHRHVEYRQQYRPVADVFRGVAETMVSNHQVFEMLSQVRHPKRILGLPSWVPDWSFDAGAVMAGIPFYVHPTHAASGIGETFTPQCSGGELVLSGCIVSYVSRLSSVLNPTNSEEEALNTYPRWDKECRDLAGNLHYYPTGETVEEAQWRTRIGNMSHLGKTADASYGQSYRAWCDYLRLALDRRAGRYIDMHQFARLDVESDAFATAQTAQLGGRRFAVTRDGYVGLVPAWSKPTDEVCIFAGASTPHIVRRAGSGYVLVGECYIHGLMNGQALGHRGFTYVTMTLVDQAVIQ</sequence>
<dbReference type="Proteomes" id="UP000078343">
    <property type="component" value="Unassembled WGS sequence"/>
</dbReference>
<reference evidence="2 3" key="1">
    <citation type="submission" date="2016-04" db="EMBL/GenBank/DDBJ databases">
        <title>Draft genome of Fonsecaea erecta CBS 125763.</title>
        <authorList>
            <person name="Weiss V.A."/>
            <person name="Vicente V.A."/>
            <person name="Raittz R.T."/>
            <person name="Moreno L.F."/>
            <person name="De Souza E.M."/>
            <person name="Pedrosa F.O."/>
            <person name="Steffens M.B."/>
            <person name="Faoro H."/>
            <person name="Tadra-Sfeir M.Z."/>
            <person name="Najafzadeh M.J."/>
            <person name="Felipe M.S."/>
            <person name="Teixeira M."/>
            <person name="Sun J."/>
            <person name="Xi L."/>
            <person name="Gomes R."/>
            <person name="De Azevedo C.M."/>
            <person name="Salgado C.G."/>
            <person name="Da Silva M.B."/>
            <person name="Nascimento M.F."/>
            <person name="Queiroz-Telles F."/>
            <person name="Attili D.S."/>
            <person name="Gorbushina A."/>
        </authorList>
    </citation>
    <scope>NUCLEOTIDE SEQUENCE [LARGE SCALE GENOMIC DNA]</scope>
    <source>
        <strain evidence="2 3">CBS 125763</strain>
    </source>
</reference>